<evidence type="ECO:0000256" key="7">
    <source>
        <dbReference type="ARBA" id="ARBA00022454"/>
    </source>
</evidence>
<dbReference type="PANTHER" id="PTHR12436">
    <property type="entry name" value="80 KDA MCM3-ASSOCIATED PROTEIN"/>
    <property type="match status" value="1"/>
</dbReference>
<evidence type="ECO:0000256" key="21">
    <source>
        <dbReference type="ARBA" id="ARBA00038443"/>
    </source>
</evidence>
<keyword evidence="17" id="KW-0175">Coiled coil</keyword>
<gene>
    <name evidence="26" type="ORF">DGAL_LOCUS3593</name>
</gene>
<dbReference type="GO" id="GO:0002376">
    <property type="term" value="P:immune system process"/>
    <property type="evidence" value="ECO:0007669"/>
    <property type="project" value="UniProtKB-KW"/>
</dbReference>
<evidence type="ECO:0000256" key="24">
    <source>
        <dbReference type="SAM" id="MobiDB-lite"/>
    </source>
</evidence>
<keyword evidence="8" id="KW-0488">Methylation</keyword>
<keyword evidence="9" id="KW-0963">Cytoplasm</keyword>
<keyword evidence="18" id="KW-0906">Nuclear pore complex</keyword>
<dbReference type="PANTHER" id="PTHR12436:SF3">
    <property type="entry name" value="GERMINAL-CENTER ASSOCIATED NUCLEAR PROTEIN"/>
    <property type="match status" value="1"/>
</dbReference>
<evidence type="ECO:0000259" key="25">
    <source>
        <dbReference type="Pfam" id="PF03399"/>
    </source>
</evidence>
<dbReference type="GO" id="GO:0005654">
    <property type="term" value="C:nucleoplasm"/>
    <property type="evidence" value="ECO:0007669"/>
    <property type="project" value="UniProtKB-SubCell"/>
</dbReference>
<evidence type="ECO:0000256" key="20">
    <source>
        <dbReference type="ARBA" id="ARBA00023315"/>
    </source>
</evidence>
<dbReference type="InterPro" id="IPR045107">
    <property type="entry name" value="SAC3/GANP/THP3"/>
</dbReference>
<evidence type="ECO:0000256" key="12">
    <source>
        <dbReference type="ARBA" id="ARBA00022816"/>
    </source>
</evidence>
<evidence type="ECO:0000256" key="15">
    <source>
        <dbReference type="ARBA" id="ARBA00022990"/>
    </source>
</evidence>
<protein>
    <recommendedName>
        <fullName evidence="23">Germinal-center associated nuclear protein</fullName>
        <ecNumber evidence="5">2.3.1.48</ecNumber>
    </recommendedName>
</protein>
<comment type="caution">
    <text evidence="26">The sequence shown here is derived from an EMBL/GenBank/DDBJ whole genome shotgun (WGS) entry which is preliminary data.</text>
</comment>
<evidence type="ECO:0000256" key="22">
    <source>
        <dbReference type="ARBA" id="ARBA00055631"/>
    </source>
</evidence>
<dbReference type="GO" id="GO:0006406">
    <property type="term" value="P:mRNA export from nucleus"/>
    <property type="evidence" value="ECO:0007669"/>
    <property type="project" value="TreeGrafter"/>
</dbReference>
<dbReference type="FunFam" id="1.25.40.990:FF:000003">
    <property type="entry name" value="germinal-center associated nuclear protein isoform X2"/>
    <property type="match status" value="1"/>
</dbReference>
<evidence type="ECO:0000256" key="6">
    <source>
        <dbReference type="ARBA" id="ARBA00022448"/>
    </source>
</evidence>
<dbReference type="Gene3D" id="1.25.40.990">
    <property type="match status" value="1"/>
</dbReference>
<dbReference type="InterPro" id="IPR005062">
    <property type="entry name" value="SAC3/GANP/THP3_conserved"/>
</dbReference>
<evidence type="ECO:0000256" key="14">
    <source>
        <dbReference type="ARBA" id="ARBA00022927"/>
    </source>
</evidence>
<keyword evidence="15" id="KW-0007">Acetylation</keyword>
<evidence type="ECO:0000256" key="18">
    <source>
        <dbReference type="ARBA" id="ARBA00023132"/>
    </source>
</evidence>
<dbReference type="GO" id="GO:0005643">
    <property type="term" value="C:nuclear pore"/>
    <property type="evidence" value="ECO:0007669"/>
    <property type="project" value="UniProtKB-SubCell"/>
</dbReference>
<evidence type="ECO:0000256" key="13">
    <source>
        <dbReference type="ARBA" id="ARBA00022859"/>
    </source>
</evidence>
<dbReference type="Pfam" id="PF03399">
    <property type="entry name" value="SAC3_GANP"/>
    <property type="match status" value="1"/>
</dbReference>
<evidence type="ECO:0000313" key="26">
    <source>
        <dbReference type="EMBL" id="CAH0101265.1"/>
    </source>
</evidence>
<dbReference type="GO" id="GO:0061733">
    <property type="term" value="F:protein-lysine-acetyltransferase activity"/>
    <property type="evidence" value="ECO:0007669"/>
    <property type="project" value="UniProtKB-EC"/>
</dbReference>
<evidence type="ECO:0000256" key="4">
    <source>
        <dbReference type="ARBA" id="ARBA00004642"/>
    </source>
</evidence>
<feature type="region of interest" description="Disordered" evidence="24">
    <location>
        <begin position="1"/>
        <end position="21"/>
    </location>
</feature>
<proteinExistence type="inferred from homology"/>
<evidence type="ECO:0000256" key="2">
    <source>
        <dbReference type="ARBA" id="ARBA00004496"/>
    </source>
</evidence>
<keyword evidence="11" id="KW-0808">Transferase</keyword>
<evidence type="ECO:0000256" key="23">
    <source>
        <dbReference type="ARBA" id="ARBA00069544"/>
    </source>
</evidence>
<keyword evidence="20" id="KW-0012">Acyltransferase</keyword>
<organism evidence="26 27">
    <name type="scientific">Daphnia galeata</name>
    <dbReference type="NCBI Taxonomy" id="27404"/>
    <lineage>
        <taxon>Eukaryota</taxon>
        <taxon>Metazoa</taxon>
        <taxon>Ecdysozoa</taxon>
        <taxon>Arthropoda</taxon>
        <taxon>Crustacea</taxon>
        <taxon>Branchiopoda</taxon>
        <taxon>Diplostraca</taxon>
        <taxon>Cladocera</taxon>
        <taxon>Anomopoda</taxon>
        <taxon>Daphniidae</taxon>
        <taxon>Daphnia</taxon>
    </lineage>
</organism>
<evidence type="ECO:0000256" key="19">
    <source>
        <dbReference type="ARBA" id="ARBA00023242"/>
    </source>
</evidence>
<name>A0A8J2RK42_9CRUS</name>
<keyword evidence="16" id="KW-0811">Translocation</keyword>
<sequence length="1285" mass="149044">MRAQNRKQPVNENQSSKFEIDNVHQAEDSEATVKLQHKKNPVFSDGLPMHTTVEQLKAFLIEPANSVADRAVLLDARDRLVRLVKDAKDKNIGTHRVTMLRGTCLDMCPEKERYSRAEKHRLALYEMLVSPEKGEYDVDHRLAVKEYSRSSADQAEPLAHELRPLSVLQMTMDYLIAKIVDRCNKPGENLGDWYNFLWDRMRGIRKDITQQSLCEQGSVDLVEKCARFHIHCTSRLCELDMQDFDQKINDENLTKCLQTLKHMYYDLSVKNIYCQNEAEFRSYDVLLHLNDGEILREVLQLRSEIRDSYEVRSALEFVNTLNSRNYVRFFKLVRLNRDYLQCCLLQRYFNQMRNQALQIMVAAYGPPKKGQMQLFSLVNLLGYEDVEEAAIWCEFHGLPIDPLKNTVKFERPCFIELPEKFPPMRRSSLIENKRISSVSKCIAKSLMPEDPTLHHIPLNSFDCYGVLLPEAWLAEDQGEFVRVPLLPVPSTITAPTYATVSQNMIETISVRVRNELILDTVNEILEEIVQQLVAQQIKVKTTHRIFRQLLEEFTRDFCIELVSEVVSDIQTVKYELQYKLDLERKVRVLSSKIFADILDCVICEQVKYVGMEEIQSANRLRVNTMKEKHARRMLDSLVSEIVTVESRAVASVVAYEAIEKRENMVSRVLDLVNELRIRRWIRKWRRFTASQIRRRKEKQTFPACPSRLVFDQQIASLKSKGESPGVSLKRKSLVEQTISVKRCNSLSDLQFNLNKINSSLEEKIFDLFLLLERSPWNCLAKERNRCWKLVIMSLDNEKVGEIFRKWFGFSTAKRTRNGWVYTETKTNQNPITLCVRFAYGADQISEFLRGANAFLVVYDPFSEVENTLHNLAELISINSKYFPLSVALIASKDHSQKMDHVLQILQPCCHKTLSFDKPCIDKYYKLADVFSTLFQVWQTTVISPSTRLSTTTVWDLANNFISNKVLPTIYRDMQLRLEYNLPHQPLSQLLDFNNHAVQCFLENIVLDSELSEVQWPASEFVDIPNLTLPPTNWNSFAYQNDIKQSFERYLILPFWQPSDHSFSSLCVSLRDYCVDLFVQTDVTALLSRVDSILFQAKQHFEKNCLNKNHPLTSHIIPWTDIFQACIDYRLQALTNEGSIKLMGYFPQAFDEIQSNSSWVKARSFLEPTDQLCLELCAQPFDHEQIPVSVSQQAKSLDLPESIATLCNAIADTSRQSRKENTFFESILLHVLTPEKKSVKRSPVKQLSATPVSIEDHLDLLERRLQQSRSENKQFESYLKRALNDA</sequence>
<dbReference type="GO" id="GO:0005737">
    <property type="term" value="C:cytoplasm"/>
    <property type="evidence" value="ECO:0007669"/>
    <property type="project" value="UniProtKB-SubCell"/>
</dbReference>
<reference evidence="26" key="1">
    <citation type="submission" date="2021-11" db="EMBL/GenBank/DDBJ databases">
        <authorList>
            <person name="Schell T."/>
        </authorList>
    </citation>
    <scope>NUCLEOTIDE SEQUENCE</scope>
    <source>
        <strain evidence="26">M5</strain>
    </source>
</reference>
<dbReference type="GO" id="GO:0015031">
    <property type="term" value="P:protein transport"/>
    <property type="evidence" value="ECO:0007669"/>
    <property type="project" value="UniProtKB-KW"/>
</dbReference>
<comment type="function">
    <text evidence="22">As a component of the TREX-2 complex, involved in the export of mRNAs to the cytoplasm through the nuclear pores. Through the acetylation of histones, affects the assembly of nucleosomes at immunoglobulin variable region genes and promotes the recruitment and positioning of transcription complex to favor DNA cytosine deaminase AICDA/AID targeting, hence promoting somatic hypermutations.</text>
</comment>
<keyword evidence="10" id="KW-0597">Phosphoprotein</keyword>
<evidence type="ECO:0000256" key="17">
    <source>
        <dbReference type="ARBA" id="ARBA00023054"/>
    </source>
</evidence>
<dbReference type="GO" id="GO:0005694">
    <property type="term" value="C:chromosome"/>
    <property type="evidence" value="ECO:0007669"/>
    <property type="project" value="UniProtKB-SubCell"/>
</dbReference>
<evidence type="ECO:0000256" key="11">
    <source>
        <dbReference type="ARBA" id="ARBA00022679"/>
    </source>
</evidence>
<evidence type="ECO:0000256" key="5">
    <source>
        <dbReference type="ARBA" id="ARBA00013184"/>
    </source>
</evidence>
<keyword evidence="13" id="KW-0391">Immunity</keyword>
<keyword evidence="19" id="KW-0539">Nucleus</keyword>
<evidence type="ECO:0000256" key="16">
    <source>
        <dbReference type="ARBA" id="ARBA00023010"/>
    </source>
</evidence>
<comment type="similarity">
    <text evidence="21">Belongs to the SAC3 family.</text>
</comment>
<dbReference type="Proteomes" id="UP000789390">
    <property type="component" value="Unassembled WGS sequence"/>
</dbReference>
<keyword evidence="7" id="KW-0158">Chromosome</keyword>
<evidence type="ECO:0000256" key="1">
    <source>
        <dbReference type="ARBA" id="ARBA00004286"/>
    </source>
</evidence>
<keyword evidence="12" id="KW-0509">mRNA transport</keyword>
<evidence type="ECO:0000256" key="3">
    <source>
        <dbReference type="ARBA" id="ARBA00004567"/>
    </source>
</evidence>
<evidence type="ECO:0000313" key="27">
    <source>
        <dbReference type="Proteomes" id="UP000789390"/>
    </source>
</evidence>
<dbReference type="EC" id="2.3.1.48" evidence="5"/>
<keyword evidence="14" id="KW-0653">Protein transport</keyword>
<accession>A0A8J2RK42</accession>
<keyword evidence="27" id="KW-1185">Reference proteome</keyword>
<keyword evidence="6" id="KW-0813">Transport</keyword>
<evidence type="ECO:0000256" key="8">
    <source>
        <dbReference type="ARBA" id="ARBA00022481"/>
    </source>
</evidence>
<comment type="subcellular location">
    <subcellularLocation>
        <location evidence="1">Chromosome</location>
    </subcellularLocation>
    <subcellularLocation>
        <location evidence="2">Cytoplasm</location>
    </subcellularLocation>
    <subcellularLocation>
        <location evidence="3">Nucleus</location>
        <location evidence="3">Nuclear pore complex</location>
    </subcellularLocation>
    <subcellularLocation>
        <location evidence="4">Nucleus</location>
        <location evidence="4">Nucleoplasm</location>
    </subcellularLocation>
</comment>
<dbReference type="OrthoDB" id="21502at2759"/>
<dbReference type="GO" id="GO:0070390">
    <property type="term" value="C:transcription export complex 2"/>
    <property type="evidence" value="ECO:0007669"/>
    <property type="project" value="TreeGrafter"/>
</dbReference>
<dbReference type="EMBL" id="CAKKLH010000056">
    <property type="protein sequence ID" value="CAH0101265.1"/>
    <property type="molecule type" value="Genomic_DNA"/>
</dbReference>
<evidence type="ECO:0000256" key="10">
    <source>
        <dbReference type="ARBA" id="ARBA00022553"/>
    </source>
</evidence>
<feature type="compositionally biased region" description="Polar residues" evidence="24">
    <location>
        <begin position="1"/>
        <end position="17"/>
    </location>
</feature>
<evidence type="ECO:0000256" key="9">
    <source>
        <dbReference type="ARBA" id="ARBA00022490"/>
    </source>
</evidence>
<feature type="domain" description="SAC3/GANP/THP3 conserved" evidence="25">
    <location>
        <begin position="107"/>
        <end position="401"/>
    </location>
</feature>